<dbReference type="AlphaFoldDB" id="A0A7W7IN87"/>
<reference evidence="9 10" key="1">
    <citation type="submission" date="2020-08" db="EMBL/GenBank/DDBJ databases">
        <title>Functional genomics of gut bacteria from endangered species of beetles.</title>
        <authorList>
            <person name="Carlos-Shanley C."/>
        </authorList>
    </citation>
    <scope>NUCLEOTIDE SEQUENCE [LARGE SCALE GENOMIC DNA]</scope>
    <source>
        <strain evidence="9 10">S00123</strain>
    </source>
</reference>
<feature type="transmembrane region" description="Helical" evidence="7">
    <location>
        <begin position="180"/>
        <end position="199"/>
    </location>
</feature>
<dbReference type="GO" id="GO:0008324">
    <property type="term" value="F:monoatomic cation transmembrane transporter activity"/>
    <property type="evidence" value="ECO:0007669"/>
    <property type="project" value="InterPro"/>
</dbReference>
<dbReference type="RefSeq" id="WP_184268072.1">
    <property type="nucleotide sequence ID" value="NZ_JACHKY010000002.1"/>
</dbReference>
<keyword evidence="3 7" id="KW-0812">Transmembrane</keyword>
<gene>
    <name evidence="9" type="ORF">HNP32_001180</name>
</gene>
<feature type="transmembrane region" description="Helical" evidence="7">
    <location>
        <begin position="476"/>
        <end position="497"/>
    </location>
</feature>
<evidence type="ECO:0000256" key="6">
    <source>
        <dbReference type="ARBA" id="ARBA00023136"/>
    </source>
</evidence>
<evidence type="ECO:0000313" key="10">
    <source>
        <dbReference type="Proteomes" id="UP000539957"/>
    </source>
</evidence>
<evidence type="ECO:0000259" key="8">
    <source>
        <dbReference type="PROSITE" id="PS51202"/>
    </source>
</evidence>
<dbReference type="PROSITE" id="PS51202">
    <property type="entry name" value="RCK_C"/>
    <property type="match status" value="2"/>
</dbReference>
<evidence type="ECO:0000256" key="4">
    <source>
        <dbReference type="ARBA" id="ARBA00022737"/>
    </source>
</evidence>
<accession>A0A7W7IN87</accession>
<dbReference type="PANTHER" id="PTHR43652">
    <property type="entry name" value="BASIC AMINO ACID ANTIPORTER YFCC-RELATED"/>
    <property type="match status" value="1"/>
</dbReference>
<keyword evidence="4" id="KW-0677">Repeat</keyword>
<keyword evidence="10" id="KW-1185">Reference proteome</keyword>
<dbReference type="SUPFAM" id="SSF116726">
    <property type="entry name" value="TrkA C-terminal domain-like"/>
    <property type="match status" value="2"/>
</dbReference>
<evidence type="ECO:0000313" key="9">
    <source>
        <dbReference type="EMBL" id="MBB4797456.1"/>
    </source>
</evidence>
<organism evidence="9 10">
    <name type="scientific">Brevundimonas bullata</name>
    <dbReference type="NCBI Taxonomy" id="13160"/>
    <lineage>
        <taxon>Bacteria</taxon>
        <taxon>Pseudomonadati</taxon>
        <taxon>Pseudomonadota</taxon>
        <taxon>Alphaproteobacteria</taxon>
        <taxon>Caulobacterales</taxon>
        <taxon>Caulobacteraceae</taxon>
        <taxon>Brevundimonas</taxon>
    </lineage>
</organism>
<feature type="transmembrane region" description="Helical" evidence="7">
    <location>
        <begin position="56"/>
        <end position="76"/>
    </location>
</feature>
<dbReference type="InterPro" id="IPR051679">
    <property type="entry name" value="DASS-Related_Transporters"/>
</dbReference>
<dbReference type="PANTHER" id="PTHR43652:SF2">
    <property type="entry name" value="BASIC AMINO ACID ANTIPORTER YFCC-RELATED"/>
    <property type="match status" value="1"/>
</dbReference>
<keyword evidence="5 7" id="KW-1133">Transmembrane helix</keyword>
<feature type="domain" description="RCK C-terminal" evidence="8">
    <location>
        <begin position="298"/>
        <end position="383"/>
    </location>
</feature>
<dbReference type="GO" id="GO:0006813">
    <property type="term" value="P:potassium ion transport"/>
    <property type="evidence" value="ECO:0007669"/>
    <property type="project" value="InterPro"/>
</dbReference>
<protein>
    <submittedName>
        <fullName evidence="9">Di/tricarboxylate transporter</fullName>
    </submittedName>
</protein>
<comment type="subcellular location">
    <subcellularLocation>
        <location evidence="1">Membrane</location>
        <topology evidence="1">Multi-pass membrane protein</topology>
    </subcellularLocation>
</comment>
<name>A0A7W7IN87_9CAUL</name>
<feature type="transmembrane region" description="Helical" evidence="7">
    <location>
        <begin position="30"/>
        <end position="49"/>
    </location>
</feature>
<feature type="transmembrane region" description="Helical" evidence="7">
    <location>
        <begin position="96"/>
        <end position="124"/>
    </location>
</feature>
<feature type="domain" description="RCK C-terminal" evidence="8">
    <location>
        <begin position="206"/>
        <end position="291"/>
    </location>
</feature>
<evidence type="ECO:0000256" key="1">
    <source>
        <dbReference type="ARBA" id="ARBA00004141"/>
    </source>
</evidence>
<dbReference type="InterPro" id="IPR006037">
    <property type="entry name" value="RCK_C"/>
</dbReference>
<sequence length="593" mass="62141">MTLQQGLAFGLIALTIGAFIWGRFRYDLVAAVALVAGLVLGVVPAEAAFDGFKNDVTVIIACALIVSAAFARSGIVEAAMRRVLPLLKTERSQVPVLTGVVTLLSMATKNVGALAIMMPVALQVARRTGSAPSRLLMPMAFGAMAGGMVTLVGTAPNIIVAQVRQEVVGQPFGMYDFAPVGLGLTAIALAFLAFGYRLLPRERQSAAVMNAALDANAYVTEVSAPDDWAPGSMTVSALMKSGEGEVRIMALIRNGRRRPNPRGNVVVKAGDILLVEGEQQGLEAFLARARLKLVRENRPIATESAAEEIAVIEAVVGRNSPLQGQSVRQSDLYGQHGINLLGVSRSGYELTQHLRTAKLASGDILLLQGAEQGLPTALKALDLLPLAEREVRLGSRRKRFLPAIVLAIAMILVGFGLVPVAVAFFGAAVVIVAMGGLKMREAYAALDGPLLVLIAALIPVSDAIQQTGGSELIAGLLRHVFSGLPGVLAICGVMLASMAVTPFLNNAATVLIVAPIGATLARQLGFNPDPFLMAVAVGAACDFLTPIGHQCNTLVMGPGGYKFSDYPRLGAPLSLLVLLAGPPLILLFWPLHV</sequence>
<feature type="transmembrane region" description="Helical" evidence="7">
    <location>
        <begin position="442"/>
        <end position="464"/>
    </location>
</feature>
<feature type="transmembrane region" description="Helical" evidence="7">
    <location>
        <begin position="403"/>
        <end position="436"/>
    </location>
</feature>
<comment type="caution">
    <text evidence="9">The sequence shown here is derived from an EMBL/GenBank/DDBJ whole genome shotgun (WGS) entry which is preliminary data.</text>
</comment>
<dbReference type="GO" id="GO:0005886">
    <property type="term" value="C:plasma membrane"/>
    <property type="evidence" value="ECO:0007669"/>
    <property type="project" value="TreeGrafter"/>
</dbReference>
<dbReference type="InterPro" id="IPR004680">
    <property type="entry name" value="Cit_transptr-like_dom"/>
</dbReference>
<evidence type="ECO:0000256" key="7">
    <source>
        <dbReference type="SAM" id="Phobius"/>
    </source>
</evidence>
<evidence type="ECO:0000256" key="3">
    <source>
        <dbReference type="ARBA" id="ARBA00022692"/>
    </source>
</evidence>
<evidence type="ECO:0000256" key="5">
    <source>
        <dbReference type="ARBA" id="ARBA00022989"/>
    </source>
</evidence>
<dbReference type="EMBL" id="JACHKY010000002">
    <property type="protein sequence ID" value="MBB4797456.1"/>
    <property type="molecule type" value="Genomic_DNA"/>
</dbReference>
<dbReference type="Gene3D" id="3.30.70.1450">
    <property type="entry name" value="Regulator of K+ conductance, C-terminal domain"/>
    <property type="match status" value="2"/>
</dbReference>
<feature type="transmembrane region" description="Helical" evidence="7">
    <location>
        <begin position="569"/>
        <end position="589"/>
    </location>
</feature>
<feature type="transmembrane region" description="Helical" evidence="7">
    <location>
        <begin position="7"/>
        <end position="24"/>
    </location>
</feature>
<evidence type="ECO:0000256" key="2">
    <source>
        <dbReference type="ARBA" id="ARBA00022448"/>
    </source>
</evidence>
<keyword evidence="2" id="KW-0813">Transport</keyword>
<feature type="transmembrane region" description="Helical" evidence="7">
    <location>
        <begin position="503"/>
        <end position="524"/>
    </location>
</feature>
<dbReference type="CDD" id="cd01115">
    <property type="entry name" value="SLC13_permease"/>
    <property type="match status" value="1"/>
</dbReference>
<dbReference type="Pfam" id="PF02080">
    <property type="entry name" value="TrkA_C"/>
    <property type="match status" value="2"/>
</dbReference>
<dbReference type="Proteomes" id="UP000539957">
    <property type="component" value="Unassembled WGS sequence"/>
</dbReference>
<dbReference type="Pfam" id="PF03600">
    <property type="entry name" value="CitMHS"/>
    <property type="match status" value="2"/>
</dbReference>
<keyword evidence="6 7" id="KW-0472">Membrane</keyword>
<dbReference type="InterPro" id="IPR036721">
    <property type="entry name" value="RCK_C_sf"/>
</dbReference>
<proteinExistence type="predicted"/>
<feature type="transmembrane region" description="Helical" evidence="7">
    <location>
        <begin position="136"/>
        <end position="160"/>
    </location>
</feature>